<gene>
    <name evidence="2" type="ORF">NE237_023904</name>
</gene>
<dbReference type="EMBL" id="JAMYWD010000008">
    <property type="protein sequence ID" value="KAJ4963965.1"/>
    <property type="molecule type" value="Genomic_DNA"/>
</dbReference>
<keyword evidence="3" id="KW-1185">Reference proteome</keyword>
<feature type="compositionally biased region" description="Basic and acidic residues" evidence="1">
    <location>
        <begin position="84"/>
        <end position="93"/>
    </location>
</feature>
<sequence>MTGVSGDPPSGVVPMSLATAMVSMVIASGDTSPPARSTNLGFNVEEAGMDTIMTRILSRIPNDECVDGDVYRRSPKVRFVLQQEGRRSSIGHDESDDDVSQEDKGEPVHF</sequence>
<proteinExistence type="predicted"/>
<comment type="caution">
    <text evidence="2">The sequence shown here is derived from an EMBL/GenBank/DDBJ whole genome shotgun (WGS) entry which is preliminary data.</text>
</comment>
<dbReference type="AlphaFoldDB" id="A0A9Q0K6H4"/>
<evidence type="ECO:0000313" key="2">
    <source>
        <dbReference type="EMBL" id="KAJ4963965.1"/>
    </source>
</evidence>
<feature type="compositionally biased region" description="Basic and acidic residues" evidence="1">
    <location>
        <begin position="101"/>
        <end position="110"/>
    </location>
</feature>
<reference evidence="2" key="1">
    <citation type="journal article" date="2023" name="Plant J.">
        <title>The genome of the king protea, Protea cynaroides.</title>
        <authorList>
            <person name="Chang J."/>
            <person name="Duong T.A."/>
            <person name="Schoeman C."/>
            <person name="Ma X."/>
            <person name="Roodt D."/>
            <person name="Barker N."/>
            <person name="Li Z."/>
            <person name="Van de Peer Y."/>
            <person name="Mizrachi E."/>
        </authorList>
    </citation>
    <scope>NUCLEOTIDE SEQUENCE</scope>
    <source>
        <tissue evidence="2">Young leaves</tissue>
    </source>
</reference>
<feature type="region of interest" description="Disordered" evidence="1">
    <location>
        <begin position="82"/>
        <end position="110"/>
    </location>
</feature>
<evidence type="ECO:0000256" key="1">
    <source>
        <dbReference type="SAM" id="MobiDB-lite"/>
    </source>
</evidence>
<dbReference type="Proteomes" id="UP001141806">
    <property type="component" value="Unassembled WGS sequence"/>
</dbReference>
<protein>
    <submittedName>
        <fullName evidence="2">Uncharacterized protein</fullName>
    </submittedName>
</protein>
<name>A0A9Q0K6H4_9MAGN</name>
<accession>A0A9Q0K6H4</accession>
<evidence type="ECO:0000313" key="3">
    <source>
        <dbReference type="Proteomes" id="UP001141806"/>
    </source>
</evidence>
<organism evidence="2 3">
    <name type="scientific">Protea cynaroides</name>
    <dbReference type="NCBI Taxonomy" id="273540"/>
    <lineage>
        <taxon>Eukaryota</taxon>
        <taxon>Viridiplantae</taxon>
        <taxon>Streptophyta</taxon>
        <taxon>Embryophyta</taxon>
        <taxon>Tracheophyta</taxon>
        <taxon>Spermatophyta</taxon>
        <taxon>Magnoliopsida</taxon>
        <taxon>Proteales</taxon>
        <taxon>Proteaceae</taxon>
        <taxon>Protea</taxon>
    </lineage>
</organism>